<dbReference type="AlphaFoldDB" id="A0A1F5ZVZ1"/>
<proteinExistence type="predicted"/>
<accession>A0A1F5ZVZ1</accession>
<comment type="caution">
    <text evidence="1">The sequence shown here is derived from an EMBL/GenBank/DDBJ whole genome shotgun (WGS) entry which is preliminary data.</text>
</comment>
<sequence length="68" mass="7269">MAQLQEALSGIKPAHNELGISHIVFTAPSPPKCYLIPPPNPADAEPGKLYTKPAIIISSYPPDYSNPT</sequence>
<organism evidence="1 2">
    <name type="scientific">Candidatus Gottesmanbacteria bacterium RIFCSPHIGHO2_02_FULL_39_14</name>
    <dbReference type="NCBI Taxonomy" id="1798383"/>
    <lineage>
        <taxon>Bacteria</taxon>
        <taxon>Candidatus Gottesmaniibacteriota</taxon>
    </lineage>
</organism>
<gene>
    <name evidence="1" type="ORF">A3D78_07690</name>
</gene>
<evidence type="ECO:0000313" key="1">
    <source>
        <dbReference type="EMBL" id="OGG16656.1"/>
    </source>
</evidence>
<evidence type="ECO:0000313" key="2">
    <source>
        <dbReference type="Proteomes" id="UP000176253"/>
    </source>
</evidence>
<reference evidence="1 2" key="1">
    <citation type="journal article" date="2016" name="Nat. Commun.">
        <title>Thousands of microbial genomes shed light on interconnected biogeochemical processes in an aquifer system.</title>
        <authorList>
            <person name="Anantharaman K."/>
            <person name="Brown C.T."/>
            <person name="Hug L.A."/>
            <person name="Sharon I."/>
            <person name="Castelle C.J."/>
            <person name="Probst A.J."/>
            <person name="Thomas B.C."/>
            <person name="Singh A."/>
            <person name="Wilkins M.J."/>
            <person name="Karaoz U."/>
            <person name="Brodie E.L."/>
            <person name="Williams K.H."/>
            <person name="Hubbard S.S."/>
            <person name="Banfield J.F."/>
        </authorList>
    </citation>
    <scope>NUCLEOTIDE SEQUENCE [LARGE SCALE GENOMIC DNA]</scope>
</reference>
<protein>
    <submittedName>
        <fullName evidence="1">Uncharacterized protein</fullName>
    </submittedName>
</protein>
<dbReference type="Proteomes" id="UP000176253">
    <property type="component" value="Unassembled WGS sequence"/>
</dbReference>
<dbReference type="EMBL" id="MFJM01000055">
    <property type="protein sequence ID" value="OGG16656.1"/>
    <property type="molecule type" value="Genomic_DNA"/>
</dbReference>
<name>A0A1F5ZVZ1_9BACT</name>
<dbReference type="STRING" id="1798383.A3D78_07690"/>